<dbReference type="EMBL" id="QMFY01000003">
    <property type="protein sequence ID" value="RAW01715.1"/>
    <property type="molecule type" value="Genomic_DNA"/>
</dbReference>
<dbReference type="InterPro" id="IPR036583">
    <property type="entry name" value="23S_rRNA_IVS_sf"/>
</dbReference>
<keyword evidence="2" id="KW-1185">Reference proteome</keyword>
<dbReference type="PANTHER" id="PTHR38471:SF2">
    <property type="entry name" value="FOUR HELIX BUNDLE PROTEIN"/>
    <property type="match status" value="1"/>
</dbReference>
<dbReference type="SUPFAM" id="SSF158446">
    <property type="entry name" value="IVS-encoded protein-like"/>
    <property type="match status" value="1"/>
</dbReference>
<dbReference type="PANTHER" id="PTHR38471">
    <property type="entry name" value="FOUR HELIX BUNDLE PROTEIN"/>
    <property type="match status" value="1"/>
</dbReference>
<dbReference type="RefSeq" id="WP_112746455.1">
    <property type="nucleotide sequence ID" value="NZ_QMFY01000003.1"/>
</dbReference>
<sequence>MQDYRKLVVWQKAHKLVLLIYQITRSFPKEERFNLTSQVRRSTTSIPTNIVEGCGKYTQSDFANYLQVALGSTQETEYLCFLSRELEYVDDKKYKIVSQDIGAVKAMLISLIQKLRN</sequence>
<dbReference type="AlphaFoldDB" id="A0A364Y652"/>
<reference evidence="1 2" key="1">
    <citation type="submission" date="2018-06" db="EMBL/GenBank/DDBJ databases">
        <title>Chryseolinea flavus sp. nov., a member of the phylum Bacteroidetes isolated from soil.</title>
        <authorList>
            <person name="Li Y."/>
            <person name="Wang J."/>
        </authorList>
    </citation>
    <scope>NUCLEOTIDE SEQUENCE [LARGE SCALE GENOMIC DNA]</scope>
    <source>
        <strain evidence="1 2">SDU1-6</strain>
    </source>
</reference>
<evidence type="ECO:0000313" key="2">
    <source>
        <dbReference type="Proteomes" id="UP000251889"/>
    </source>
</evidence>
<dbReference type="CDD" id="cd16377">
    <property type="entry name" value="23S_rRNA_IVP_like"/>
    <property type="match status" value="1"/>
</dbReference>
<evidence type="ECO:0000313" key="1">
    <source>
        <dbReference type="EMBL" id="RAW01715.1"/>
    </source>
</evidence>
<dbReference type="Proteomes" id="UP000251889">
    <property type="component" value="Unassembled WGS sequence"/>
</dbReference>
<proteinExistence type="predicted"/>
<comment type="caution">
    <text evidence="1">The sequence shown here is derived from an EMBL/GenBank/DDBJ whole genome shotgun (WGS) entry which is preliminary data.</text>
</comment>
<dbReference type="InterPro" id="IPR012657">
    <property type="entry name" value="23S_rRNA-intervening_sequence"/>
</dbReference>
<dbReference type="OrthoDB" id="9811959at2"/>
<organism evidence="1 2">
    <name type="scientific">Pseudochryseolinea flava</name>
    <dbReference type="NCBI Taxonomy" id="2059302"/>
    <lineage>
        <taxon>Bacteria</taxon>
        <taxon>Pseudomonadati</taxon>
        <taxon>Bacteroidota</taxon>
        <taxon>Cytophagia</taxon>
        <taxon>Cytophagales</taxon>
        <taxon>Fulvivirgaceae</taxon>
        <taxon>Pseudochryseolinea</taxon>
    </lineage>
</organism>
<protein>
    <submittedName>
        <fullName evidence="1">Four helix bundle protein</fullName>
    </submittedName>
</protein>
<dbReference type="Pfam" id="PF05635">
    <property type="entry name" value="23S_rRNA_IVP"/>
    <property type="match status" value="1"/>
</dbReference>
<accession>A0A364Y652</accession>
<gene>
    <name evidence="1" type="ORF">DQQ10_08675</name>
</gene>
<dbReference type="Gene3D" id="1.20.1440.60">
    <property type="entry name" value="23S rRNA-intervening sequence"/>
    <property type="match status" value="1"/>
</dbReference>
<name>A0A364Y652_9BACT</name>
<dbReference type="NCBIfam" id="TIGR02436">
    <property type="entry name" value="four helix bundle protein"/>
    <property type="match status" value="1"/>
</dbReference>